<proteinExistence type="predicted"/>
<protein>
    <submittedName>
        <fullName evidence="6">Succinylglutamate desuccinylase</fullName>
    </submittedName>
</protein>
<dbReference type="RefSeq" id="WP_229592601.1">
    <property type="nucleotide sequence ID" value="NZ_AP024485.1"/>
</dbReference>
<gene>
    <name evidence="6" type="ORF">PSDVSF_01480</name>
</gene>
<keyword evidence="7" id="KW-1185">Reference proteome</keyword>
<dbReference type="PANTHER" id="PTHR37326:SF2">
    <property type="entry name" value="SUCCINYLGLUTAMATE DESUCCINYLASE_ASPARTOACYLASE FAMILY PROTEIN"/>
    <property type="match status" value="1"/>
</dbReference>
<dbReference type="SUPFAM" id="SSF53187">
    <property type="entry name" value="Zn-dependent exopeptidases"/>
    <property type="match status" value="1"/>
</dbReference>
<name>A0ABM7P285_9BACT</name>
<keyword evidence="2" id="KW-0479">Metal-binding</keyword>
<evidence type="ECO:0000256" key="3">
    <source>
        <dbReference type="ARBA" id="ARBA00022801"/>
    </source>
</evidence>
<evidence type="ECO:0000313" key="7">
    <source>
        <dbReference type="Proteomes" id="UP001053296"/>
    </source>
</evidence>
<dbReference type="EMBL" id="AP024485">
    <property type="protein sequence ID" value="BCS86906.1"/>
    <property type="molecule type" value="Genomic_DNA"/>
</dbReference>
<dbReference type="PANTHER" id="PTHR37326">
    <property type="entry name" value="BLL3975 PROTEIN"/>
    <property type="match status" value="1"/>
</dbReference>
<dbReference type="InterPro" id="IPR053138">
    <property type="entry name" value="N-alpha-Ac-DABA_deacetylase"/>
</dbReference>
<dbReference type="InterPro" id="IPR043795">
    <property type="entry name" value="N-alpha-Ac-DABA-like"/>
</dbReference>
<evidence type="ECO:0000256" key="2">
    <source>
        <dbReference type="ARBA" id="ARBA00022723"/>
    </source>
</evidence>
<dbReference type="Pfam" id="PF24827">
    <property type="entry name" value="AstE_AspA_cat"/>
    <property type="match status" value="1"/>
</dbReference>
<keyword evidence="3" id="KW-0378">Hydrolase</keyword>
<comment type="cofactor">
    <cofactor evidence="1">
        <name>Zn(2+)</name>
        <dbReference type="ChEBI" id="CHEBI:29105"/>
    </cofactor>
</comment>
<keyword evidence="4" id="KW-0862">Zinc</keyword>
<dbReference type="PIRSF" id="PIRSF039012">
    <property type="entry name" value="ASP"/>
    <property type="match status" value="1"/>
</dbReference>
<reference evidence="6" key="1">
    <citation type="journal article" date="2022" name="Arch. Microbiol.">
        <title>Pseudodesulfovibrio sediminis sp. nov., a mesophilic and neutrophilic sulfate-reducing bacterium isolated from sediment of a brackish lake.</title>
        <authorList>
            <person name="Takahashi A."/>
            <person name="Kojima H."/>
            <person name="Watanabe M."/>
            <person name="Fukui M."/>
        </authorList>
    </citation>
    <scope>NUCLEOTIDE SEQUENCE</scope>
    <source>
        <strain evidence="6">SF6</strain>
    </source>
</reference>
<sequence>MARRPIEIGGQTIAPGTQKTVVLPVPDTYLRQGSGMPVHVFHGRREGPSLFVCAAIHGDELNGIEIVRQLTGLKRLSKLAGTLYAIPVVNIYGFISNTRYLPDRRDLNRFFPGKIGGSLASELALVLFDNIVTQCQYGIDLHTGSNHRTNLPQVRGNMDDEVVLHMAEAFGSPIALNIDGTEGTLRSAAEACGVKTLLYEAGEALCFDEFSIRAGVRGITSVMEYLGMLAKRKATKRRKVALQVAHDRTWCRASASGLFRGKAKLGERVKKGEILGTIHDPFRNESFELISPKSGMVIGTQSLPSVYKGDAIMHIACFETLSQAEAQVDRFSEIVMGSTPAS</sequence>
<evidence type="ECO:0000256" key="1">
    <source>
        <dbReference type="ARBA" id="ARBA00001947"/>
    </source>
</evidence>
<dbReference type="Proteomes" id="UP001053296">
    <property type="component" value="Chromosome"/>
</dbReference>
<organism evidence="6 7">
    <name type="scientific">Pseudodesulfovibrio sediminis</name>
    <dbReference type="NCBI Taxonomy" id="2810563"/>
    <lineage>
        <taxon>Bacteria</taxon>
        <taxon>Pseudomonadati</taxon>
        <taxon>Thermodesulfobacteriota</taxon>
        <taxon>Desulfovibrionia</taxon>
        <taxon>Desulfovibrionales</taxon>
        <taxon>Desulfovibrionaceae</taxon>
    </lineage>
</organism>
<evidence type="ECO:0000259" key="5">
    <source>
        <dbReference type="Pfam" id="PF24827"/>
    </source>
</evidence>
<evidence type="ECO:0000313" key="6">
    <source>
        <dbReference type="EMBL" id="BCS86906.1"/>
    </source>
</evidence>
<dbReference type="CDD" id="cd06251">
    <property type="entry name" value="M14_ASTE_ASPA-like"/>
    <property type="match status" value="1"/>
</dbReference>
<dbReference type="Gene3D" id="3.40.630.10">
    <property type="entry name" value="Zn peptidases"/>
    <property type="match status" value="1"/>
</dbReference>
<accession>A0ABM7P285</accession>
<dbReference type="InterPro" id="IPR055438">
    <property type="entry name" value="AstE_AspA_cat"/>
</dbReference>
<evidence type="ECO:0000256" key="4">
    <source>
        <dbReference type="ARBA" id="ARBA00022833"/>
    </source>
</evidence>
<feature type="domain" description="Succinylglutamate desuccinylase/Aspartoacylase catalytic" evidence="5">
    <location>
        <begin position="47"/>
        <end position="225"/>
    </location>
</feature>